<dbReference type="InterPro" id="IPR029058">
    <property type="entry name" value="AB_hydrolase_fold"/>
</dbReference>
<dbReference type="Gene3D" id="3.40.50.1820">
    <property type="entry name" value="alpha/beta hydrolase"/>
    <property type="match status" value="1"/>
</dbReference>
<reference evidence="2 3" key="1">
    <citation type="submission" date="2020-06" db="EMBL/GenBank/DDBJ databases">
        <title>Dysbiosis in marine aquaculture revealed through microbiome analysis: reverse ecology for environmental sustainability.</title>
        <authorList>
            <person name="Haro-Moreno J.M."/>
            <person name="Coutinho F.H."/>
            <person name="Zaragoza-Solas A."/>
            <person name="Picazo A."/>
            <person name="Almagro-Moreno S."/>
            <person name="Lopez-Perez M."/>
        </authorList>
    </citation>
    <scope>NUCLEOTIDE SEQUENCE [LARGE SCALE GENOMIC DNA]</scope>
    <source>
        <strain evidence="2">MCMED-G42</strain>
    </source>
</reference>
<organism evidence="2 3">
    <name type="scientific">SAR86 cluster bacterium</name>
    <dbReference type="NCBI Taxonomy" id="2030880"/>
    <lineage>
        <taxon>Bacteria</taxon>
        <taxon>Pseudomonadati</taxon>
        <taxon>Pseudomonadota</taxon>
        <taxon>Gammaproteobacteria</taxon>
        <taxon>SAR86 cluster</taxon>
    </lineage>
</organism>
<evidence type="ECO:0000313" key="2">
    <source>
        <dbReference type="EMBL" id="MBA4724372.1"/>
    </source>
</evidence>
<dbReference type="EMBL" id="JACETM010000054">
    <property type="protein sequence ID" value="MBA4724372.1"/>
    <property type="molecule type" value="Genomic_DNA"/>
</dbReference>
<evidence type="ECO:0000259" key="1">
    <source>
        <dbReference type="Pfam" id="PF00561"/>
    </source>
</evidence>
<name>A0A838YPA5_9GAMM</name>
<dbReference type="AlphaFoldDB" id="A0A838YPA5"/>
<dbReference type="SUPFAM" id="SSF53474">
    <property type="entry name" value="alpha/beta-Hydrolases"/>
    <property type="match status" value="1"/>
</dbReference>
<keyword evidence="2" id="KW-0378">Hydrolase</keyword>
<evidence type="ECO:0000313" key="3">
    <source>
        <dbReference type="Proteomes" id="UP000585327"/>
    </source>
</evidence>
<dbReference type="InterPro" id="IPR000073">
    <property type="entry name" value="AB_hydrolase_1"/>
</dbReference>
<dbReference type="GO" id="GO:0016787">
    <property type="term" value="F:hydrolase activity"/>
    <property type="evidence" value="ECO:0007669"/>
    <property type="project" value="UniProtKB-KW"/>
</dbReference>
<protein>
    <submittedName>
        <fullName evidence="2">Alpha/beta hydrolase</fullName>
    </submittedName>
</protein>
<comment type="caution">
    <text evidence="2">The sequence shown here is derived from an EMBL/GenBank/DDBJ whole genome shotgun (WGS) entry which is preliminary data.</text>
</comment>
<feature type="domain" description="AB hydrolase-1" evidence="1">
    <location>
        <begin position="27"/>
        <end position="283"/>
    </location>
</feature>
<gene>
    <name evidence="2" type="ORF">H2021_04045</name>
</gene>
<dbReference type="Proteomes" id="UP000585327">
    <property type="component" value="Unassembled WGS sequence"/>
</dbReference>
<dbReference type="Pfam" id="PF00561">
    <property type="entry name" value="Abhydrolase_1"/>
    <property type="match status" value="1"/>
</dbReference>
<dbReference type="PRINTS" id="PR00111">
    <property type="entry name" value="ABHYDROLASE"/>
</dbReference>
<proteinExistence type="predicted"/>
<accession>A0A838YPA5</accession>
<dbReference type="PANTHER" id="PTHR43433:SF5">
    <property type="entry name" value="AB HYDROLASE-1 DOMAIN-CONTAINING PROTEIN"/>
    <property type="match status" value="1"/>
</dbReference>
<sequence length="301" mass="34466">MNYEEGYSENNGVKIFYRDYGPKNATPVLLVHGLGAQLVHWPEHLIDFLIENNYRPITFDNRDSGLSTRFKKKPSIVLGYLRYFFRLPIKSEYTLNDMARDGINVLDHLNINQAHIIGTSMGGMISQIICAKYPQRVKTFTLIASTASVPGPFNGATKEVRDMMVSRSQTTNPTMDEVYQRELKWVGLIGMEGKELDTPKFREDTINNFNRIKDIKDGFGYARQLTAILSSKNRIKKVKSIKAKTLLIHGEQDPVLNVKNSYLMNELIPDSDLIVIPSMRHLIEEEILDQFKDKLKIHLTT</sequence>
<dbReference type="InterPro" id="IPR050471">
    <property type="entry name" value="AB_hydrolase"/>
</dbReference>
<dbReference type="PANTHER" id="PTHR43433">
    <property type="entry name" value="HYDROLASE, ALPHA/BETA FOLD FAMILY PROTEIN"/>
    <property type="match status" value="1"/>
</dbReference>